<evidence type="ECO:0000259" key="9">
    <source>
        <dbReference type="PROSITE" id="PS51195"/>
    </source>
</evidence>
<feature type="short sequence motif" description="Q motif" evidence="5">
    <location>
        <begin position="69"/>
        <end position="97"/>
    </location>
</feature>
<dbReference type="OrthoDB" id="10261904at2759"/>
<dbReference type="GO" id="GO:0005829">
    <property type="term" value="C:cytosol"/>
    <property type="evidence" value="ECO:0007669"/>
    <property type="project" value="TreeGrafter"/>
</dbReference>
<gene>
    <name evidence="10" type="ORF">C1SCF055_LOCUS40282</name>
</gene>
<evidence type="ECO:0000256" key="6">
    <source>
        <dbReference type="SAM" id="MobiDB-lite"/>
    </source>
</evidence>
<keyword evidence="12" id="KW-1185">Reference proteome</keyword>
<dbReference type="InterPro" id="IPR011545">
    <property type="entry name" value="DEAD/DEAH_box_helicase_dom"/>
</dbReference>
<dbReference type="EMBL" id="CAMXCT010006532">
    <property type="protein sequence ID" value="CAI4015455.1"/>
    <property type="molecule type" value="Genomic_DNA"/>
</dbReference>
<protein>
    <submittedName>
        <fullName evidence="11">DEAD-box ATP-dependent RNA helicase 36</fullName>
    </submittedName>
</protein>
<accession>A0A9P1DSC6</accession>
<evidence type="ECO:0000313" key="11">
    <source>
        <dbReference type="EMBL" id="CAL4802767.1"/>
    </source>
</evidence>
<feature type="domain" description="Helicase ATP-binding" evidence="7">
    <location>
        <begin position="100"/>
        <end position="273"/>
    </location>
</feature>
<dbReference type="GO" id="GO:0003724">
    <property type="term" value="F:RNA helicase activity"/>
    <property type="evidence" value="ECO:0007669"/>
    <property type="project" value="InterPro"/>
</dbReference>
<keyword evidence="2" id="KW-0378">Hydrolase</keyword>
<dbReference type="GO" id="GO:0003676">
    <property type="term" value="F:nucleic acid binding"/>
    <property type="evidence" value="ECO:0007669"/>
    <property type="project" value="InterPro"/>
</dbReference>
<dbReference type="Proteomes" id="UP001152797">
    <property type="component" value="Unassembled WGS sequence"/>
</dbReference>
<evidence type="ECO:0000313" key="10">
    <source>
        <dbReference type="EMBL" id="CAI4015455.1"/>
    </source>
</evidence>
<dbReference type="EMBL" id="CAMXCT030006532">
    <property type="protein sequence ID" value="CAL4802767.1"/>
    <property type="molecule type" value="Genomic_DNA"/>
</dbReference>
<keyword evidence="4" id="KW-0067">ATP-binding</keyword>
<evidence type="ECO:0000256" key="4">
    <source>
        <dbReference type="ARBA" id="ARBA00022840"/>
    </source>
</evidence>
<dbReference type="PROSITE" id="PS51194">
    <property type="entry name" value="HELICASE_CTER"/>
    <property type="match status" value="1"/>
</dbReference>
<organism evidence="10">
    <name type="scientific">Cladocopium goreaui</name>
    <dbReference type="NCBI Taxonomy" id="2562237"/>
    <lineage>
        <taxon>Eukaryota</taxon>
        <taxon>Sar</taxon>
        <taxon>Alveolata</taxon>
        <taxon>Dinophyceae</taxon>
        <taxon>Suessiales</taxon>
        <taxon>Symbiodiniaceae</taxon>
        <taxon>Cladocopium</taxon>
    </lineage>
</organism>
<feature type="compositionally biased region" description="Polar residues" evidence="6">
    <location>
        <begin position="659"/>
        <end position="669"/>
    </location>
</feature>
<feature type="region of interest" description="Disordered" evidence="6">
    <location>
        <begin position="629"/>
        <end position="682"/>
    </location>
</feature>
<dbReference type="InterPro" id="IPR014014">
    <property type="entry name" value="RNA_helicase_DEAD_Q_motif"/>
</dbReference>
<feature type="compositionally biased region" description="Polar residues" evidence="6">
    <location>
        <begin position="532"/>
        <end position="550"/>
    </location>
</feature>
<dbReference type="PANTHER" id="PTHR47959:SF24">
    <property type="entry name" value="ATP-DEPENDENT RNA HELICASE"/>
    <property type="match status" value="1"/>
</dbReference>
<dbReference type="Gene3D" id="3.40.50.300">
    <property type="entry name" value="P-loop containing nucleotide triphosphate hydrolases"/>
    <property type="match status" value="2"/>
</dbReference>
<dbReference type="GO" id="GO:0016787">
    <property type="term" value="F:hydrolase activity"/>
    <property type="evidence" value="ECO:0007669"/>
    <property type="project" value="UniProtKB-KW"/>
</dbReference>
<evidence type="ECO:0000259" key="7">
    <source>
        <dbReference type="PROSITE" id="PS51192"/>
    </source>
</evidence>
<dbReference type="EMBL" id="CAMXCT020006532">
    <property type="protein sequence ID" value="CAL1168830.1"/>
    <property type="molecule type" value="Genomic_DNA"/>
</dbReference>
<keyword evidence="3 11" id="KW-0347">Helicase</keyword>
<feature type="compositionally biased region" description="Basic residues" evidence="6">
    <location>
        <begin position="508"/>
        <end position="519"/>
    </location>
</feature>
<dbReference type="SUPFAM" id="SSF52540">
    <property type="entry name" value="P-loop containing nucleoside triphosphate hydrolases"/>
    <property type="match status" value="1"/>
</dbReference>
<dbReference type="Pfam" id="PF00270">
    <property type="entry name" value="DEAD"/>
    <property type="match status" value="1"/>
</dbReference>
<dbReference type="Pfam" id="PF00271">
    <property type="entry name" value="Helicase_C"/>
    <property type="match status" value="1"/>
</dbReference>
<comment type="caution">
    <text evidence="10">The sequence shown here is derived from an EMBL/GenBank/DDBJ whole genome shotgun (WGS) entry which is preliminary data.</text>
</comment>
<reference evidence="11 12" key="2">
    <citation type="submission" date="2024-05" db="EMBL/GenBank/DDBJ databases">
        <authorList>
            <person name="Chen Y."/>
            <person name="Shah S."/>
            <person name="Dougan E. K."/>
            <person name="Thang M."/>
            <person name="Chan C."/>
        </authorList>
    </citation>
    <scope>NUCLEOTIDE SEQUENCE [LARGE SCALE GENOMIC DNA]</scope>
</reference>
<dbReference type="InterPro" id="IPR027417">
    <property type="entry name" value="P-loop_NTPase"/>
</dbReference>
<dbReference type="GO" id="GO:0005524">
    <property type="term" value="F:ATP binding"/>
    <property type="evidence" value="ECO:0007669"/>
    <property type="project" value="UniProtKB-KW"/>
</dbReference>
<feature type="compositionally biased region" description="Basic residues" evidence="6">
    <location>
        <begin position="1"/>
        <end position="11"/>
    </location>
</feature>
<keyword evidence="1" id="KW-0547">Nucleotide-binding</keyword>
<dbReference type="InterPro" id="IPR014001">
    <property type="entry name" value="Helicase_ATP-bd"/>
</dbReference>
<dbReference type="CDD" id="cd18787">
    <property type="entry name" value="SF2_C_DEAD"/>
    <property type="match status" value="1"/>
</dbReference>
<reference evidence="10" key="1">
    <citation type="submission" date="2022-10" db="EMBL/GenBank/DDBJ databases">
        <authorList>
            <person name="Chen Y."/>
            <person name="Dougan E. K."/>
            <person name="Chan C."/>
            <person name="Rhodes N."/>
            <person name="Thang M."/>
        </authorList>
    </citation>
    <scope>NUCLEOTIDE SEQUENCE</scope>
</reference>
<evidence type="ECO:0000256" key="1">
    <source>
        <dbReference type="ARBA" id="ARBA00022741"/>
    </source>
</evidence>
<feature type="domain" description="Helicase C-terminal" evidence="8">
    <location>
        <begin position="282"/>
        <end position="443"/>
    </location>
</feature>
<name>A0A9P1DSC6_9DINO</name>
<evidence type="ECO:0000256" key="3">
    <source>
        <dbReference type="ARBA" id="ARBA00022806"/>
    </source>
</evidence>
<evidence type="ECO:0000259" key="8">
    <source>
        <dbReference type="PROSITE" id="PS51194"/>
    </source>
</evidence>
<feature type="compositionally biased region" description="Low complexity" evidence="6">
    <location>
        <begin position="13"/>
        <end position="28"/>
    </location>
</feature>
<feature type="region of interest" description="Disordered" evidence="6">
    <location>
        <begin position="1"/>
        <end position="56"/>
    </location>
</feature>
<feature type="region of interest" description="Disordered" evidence="6">
    <location>
        <begin position="506"/>
        <end position="551"/>
    </location>
</feature>
<proteinExistence type="predicted"/>
<evidence type="ECO:0000256" key="5">
    <source>
        <dbReference type="PROSITE-ProRule" id="PRU00552"/>
    </source>
</evidence>
<dbReference type="PROSITE" id="PS51192">
    <property type="entry name" value="HELICASE_ATP_BIND_1"/>
    <property type="match status" value="1"/>
</dbReference>
<feature type="domain" description="DEAD-box RNA helicase Q" evidence="9">
    <location>
        <begin position="69"/>
        <end position="97"/>
    </location>
</feature>
<dbReference type="AlphaFoldDB" id="A0A9P1DSC6"/>
<sequence length="761" mass="82385">MVKKLKKRKAAKAGEVAVPPDAAAPVQKPARKRRSAVANADKPGSPPAKAEATEAEVTETKQTLFQTNASFSKLGLAKWIVQTCAKLGMNYPTDIQAMCIPAVLAGKNLAGNARTGSGKTACYSMPILHHLSKDPYGVFALILVPVRELAFQVTENFRAMGQAINVKVGEIVGGRDFSIQSKMIADRTHVIVATPGRLADLLRGDFALAKAFRKLHTLVLDEADQLLTQTFEEPLGQILELLPKERQTLFFSATITQCIQKLKKGKDLTFIDANPNEESLENLTQLYVFVPKSVQVNYLHYLLRQHFPEDSCIVFAATIEECQLYTTMLDILGFEVTGLHSLQTQRQRLASLGKFRASRAKILIATDVAARGLDIPMVAVVINLGLPYDSNSYVHRAGRTARAGRPGKVVSLMSEFDVPRVEEIEKRIGKQLQLLETKEEDAIKLLSKTSKAQQRAELLLSEVGFTDQASEYRGSLKAKRSDAKAGQKAEAAKAKDSKDVKLPEATLKPKKTLGKKKVKKPTEKPEKVPSKQTLEVASSSSHQVAQQPGTRRSAVETLMLDNRIPGLCAAIFLQCSKRLKSSASTTSASSFLFDAQAKGQGSERLSAATEAAVQDIASEILGEVASCPVDPWASSDSESSEKAMGESEQPALQDAPAASMSSTAQSSVPSAEPEVELEPPGSKSVLKAARLHRALLKVQTNASQGKFAEAIQDCLPALLGPQEVVDIVGSLCAAWQASIKKQKREHQDAMEALVSEALEIC</sequence>
<evidence type="ECO:0000313" key="12">
    <source>
        <dbReference type="Proteomes" id="UP001152797"/>
    </source>
</evidence>
<dbReference type="PANTHER" id="PTHR47959">
    <property type="entry name" value="ATP-DEPENDENT RNA HELICASE RHLE-RELATED"/>
    <property type="match status" value="1"/>
</dbReference>
<feature type="compositionally biased region" description="Basic and acidic residues" evidence="6">
    <location>
        <begin position="520"/>
        <end position="529"/>
    </location>
</feature>
<dbReference type="InterPro" id="IPR050079">
    <property type="entry name" value="DEAD_box_RNA_helicase"/>
</dbReference>
<dbReference type="SMART" id="SM00487">
    <property type="entry name" value="DEXDc"/>
    <property type="match status" value="1"/>
</dbReference>
<evidence type="ECO:0000256" key="2">
    <source>
        <dbReference type="ARBA" id="ARBA00022801"/>
    </source>
</evidence>
<dbReference type="SMART" id="SM00490">
    <property type="entry name" value="HELICc"/>
    <property type="match status" value="1"/>
</dbReference>
<dbReference type="PROSITE" id="PS51195">
    <property type="entry name" value="Q_MOTIF"/>
    <property type="match status" value="1"/>
</dbReference>
<dbReference type="InterPro" id="IPR001650">
    <property type="entry name" value="Helicase_C-like"/>
</dbReference>